<dbReference type="Proteomes" id="UP000696485">
    <property type="component" value="Unassembled WGS sequence"/>
</dbReference>
<feature type="compositionally biased region" description="Basic and acidic residues" evidence="1">
    <location>
        <begin position="207"/>
        <end position="220"/>
    </location>
</feature>
<accession>A0A9P5SJY0</accession>
<name>A0A9P5SJY0_9FUNG</name>
<evidence type="ECO:0000313" key="3">
    <source>
        <dbReference type="Proteomes" id="UP000696485"/>
    </source>
</evidence>
<protein>
    <submittedName>
        <fullName evidence="2">Uncharacterized protein</fullName>
    </submittedName>
</protein>
<feature type="compositionally biased region" description="Polar residues" evidence="1">
    <location>
        <begin position="151"/>
        <end position="165"/>
    </location>
</feature>
<feature type="compositionally biased region" description="Low complexity" evidence="1">
    <location>
        <begin position="125"/>
        <end position="135"/>
    </location>
</feature>
<sequence>MAASKSYQRFRSRDTVIRIQAHQHPGRSGCPVIIWSDIQACFPGVVRIQDQDIYVPFERDDDLYRIKPHGIKYRPDAILDVIYRDDKAPSKGKSYTKTHPLHSHATTLPSGNTKQPTYPSPVPIEIPSSVTSSPELSPGIQSINTEHDNDSTQGESEIVQSTTPEGTADPPRTTLEDPSYDAQTQTDDQEDSSDVSVGLLTASKSQQDTRAHGTISRDEFQDAIDSDGSERSGVTSSPDSEIIDTSITTIVPTSAQDTSDCTFTVEEIMQHRIKGILARRYTWLESPCPKLFTILPVKDFDISRLPTLSMFRVHFLCDCGGVTKIDGEQDMSPPHLPAREEPYVIKSDNIISKYGTYMMAVLEMMFYMKLVTLDKRTVERIRYAVTFLLTKRIQSSIRFHDRKIRNLDEVPVIEPLDNTSLKDLYTQHLVDAEQPLGGFRAFQTDQGDIRWVCILHLSEYAPNTVFERPTRFLGHPSSLRGAYWASLGIFRVIVKDRERAKDLYQLIQSLVSVPVMSFFLDWDVLPQDVVDLAEAVSLFPTSCIMINVREDPIDNTDPWGLGHPYNPVVKAAFNNPRIQAFSLEKRKLEINDEFSSFERSFYLGSVIVKFKRDLKTPSKTMFAGLVTDMDGALGTLRASLEGLDRFSELTLEVGFWDQATIKFATDLDGYELVNSEDWFSSDARHMEAIELRAYSSTDTVLLDANCLTDVMINFKFPADGPKIRSMIKNNTRLKKLELSITEADDACQIFEYFKALLANHPSLDSFHISQEHFHARTSVYTWEGVADRAKMTLGIECSAEDRIGTMLQKFASCLTTLMIYGLGLQEALILEKVLRPKKGPFKLRSIFLLNVCALSVEAMESLKKIVLRDTAPEFSISGSVDTKEIGPLADFLIAVAPKVTRLHLYGQHVREIYMELENRMPNSAEMERLTELLISGPLKVESVENEMKWLRSILKKPVPLTTLEIKSADLGHDGWMMLVKEVDFTGLSDLIISPARPIKIEVLEAIVDAVPENSSLGAVVVTCEEMPQARREEFREILLKKMKNGSGSNKGLVMINGFIR</sequence>
<reference evidence="2" key="1">
    <citation type="journal article" date="2020" name="Fungal Divers.">
        <title>Resolving the Mortierellaceae phylogeny through synthesis of multi-gene phylogenetics and phylogenomics.</title>
        <authorList>
            <person name="Vandepol N."/>
            <person name="Liber J."/>
            <person name="Desiro A."/>
            <person name="Na H."/>
            <person name="Kennedy M."/>
            <person name="Barry K."/>
            <person name="Grigoriev I.V."/>
            <person name="Miller A.N."/>
            <person name="O'Donnell K."/>
            <person name="Stajich J.E."/>
            <person name="Bonito G."/>
        </authorList>
    </citation>
    <scope>NUCLEOTIDE SEQUENCE</scope>
    <source>
        <strain evidence="2">NVP1</strain>
    </source>
</reference>
<comment type="caution">
    <text evidence="2">The sequence shown here is derived from an EMBL/GenBank/DDBJ whole genome shotgun (WGS) entry which is preliminary data.</text>
</comment>
<evidence type="ECO:0000313" key="2">
    <source>
        <dbReference type="EMBL" id="KAF9328527.1"/>
    </source>
</evidence>
<organism evidence="2 3">
    <name type="scientific">Podila minutissima</name>
    <dbReference type="NCBI Taxonomy" id="64525"/>
    <lineage>
        <taxon>Eukaryota</taxon>
        <taxon>Fungi</taxon>
        <taxon>Fungi incertae sedis</taxon>
        <taxon>Mucoromycota</taxon>
        <taxon>Mortierellomycotina</taxon>
        <taxon>Mortierellomycetes</taxon>
        <taxon>Mortierellales</taxon>
        <taxon>Mortierellaceae</taxon>
        <taxon>Podila</taxon>
    </lineage>
</organism>
<keyword evidence="3" id="KW-1185">Reference proteome</keyword>
<feature type="compositionally biased region" description="Polar residues" evidence="1">
    <location>
        <begin position="104"/>
        <end position="117"/>
    </location>
</feature>
<dbReference type="EMBL" id="JAAAUY010000556">
    <property type="protein sequence ID" value="KAF9328527.1"/>
    <property type="molecule type" value="Genomic_DNA"/>
</dbReference>
<gene>
    <name evidence="2" type="ORF">BG006_008300</name>
</gene>
<proteinExistence type="predicted"/>
<feature type="compositionally biased region" description="Low complexity" evidence="1">
    <location>
        <begin position="235"/>
        <end position="244"/>
    </location>
</feature>
<dbReference type="AlphaFoldDB" id="A0A9P5SJY0"/>
<feature type="region of interest" description="Disordered" evidence="1">
    <location>
        <begin position="89"/>
        <end position="244"/>
    </location>
</feature>
<evidence type="ECO:0000256" key="1">
    <source>
        <dbReference type="SAM" id="MobiDB-lite"/>
    </source>
</evidence>